<dbReference type="AlphaFoldDB" id="H5STH8"/>
<dbReference type="InterPro" id="IPR000868">
    <property type="entry name" value="Isochorismatase-like_dom"/>
</dbReference>
<accession>H5STH8</accession>
<evidence type="ECO:0000256" key="3">
    <source>
        <dbReference type="ARBA" id="ARBA00022723"/>
    </source>
</evidence>
<dbReference type="GO" id="GO:0046872">
    <property type="term" value="F:metal ion binding"/>
    <property type="evidence" value="ECO:0007669"/>
    <property type="project" value="UniProtKB-KW"/>
</dbReference>
<reference evidence="9" key="1">
    <citation type="journal article" date="2005" name="Environ. Microbiol.">
        <title>Genetic and functional properties of uncultivated thermophilic crenarchaeotes from a subsurface gold mine as revealed by analysis of genome fragments.</title>
        <authorList>
            <person name="Nunoura T."/>
            <person name="Hirayama H."/>
            <person name="Takami H."/>
            <person name="Oida H."/>
            <person name="Nishi S."/>
            <person name="Shimamura S."/>
            <person name="Suzuki Y."/>
            <person name="Inagaki F."/>
            <person name="Takai K."/>
            <person name="Nealson K.H."/>
            <person name="Horikoshi K."/>
        </authorList>
    </citation>
    <scope>NUCLEOTIDE SEQUENCE</scope>
</reference>
<evidence type="ECO:0000256" key="1">
    <source>
        <dbReference type="ARBA" id="ARBA00006336"/>
    </source>
</evidence>
<dbReference type="GO" id="GO:0019363">
    <property type="term" value="P:pyridine nucleotide biosynthetic process"/>
    <property type="evidence" value="ECO:0007669"/>
    <property type="project" value="UniProtKB-KW"/>
</dbReference>
<evidence type="ECO:0000259" key="8">
    <source>
        <dbReference type="Pfam" id="PF00857"/>
    </source>
</evidence>
<dbReference type="InterPro" id="IPR036380">
    <property type="entry name" value="Isochorismatase-like_sf"/>
</dbReference>
<dbReference type="PANTHER" id="PTHR11080:SF2">
    <property type="entry name" value="LD05707P"/>
    <property type="match status" value="1"/>
</dbReference>
<name>H5STH8_ACEAU</name>
<evidence type="ECO:0000256" key="6">
    <source>
        <dbReference type="ARBA" id="ARBA00039017"/>
    </source>
</evidence>
<protein>
    <recommendedName>
        <fullName evidence="6">nicotinamidase</fullName>
        <ecNumber evidence="6">3.5.1.19</ecNumber>
    </recommendedName>
    <alternativeName>
        <fullName evidence="7">Nicotinamide deamidase</fullName>
    </alternativeName>
</protein>
<evidence type="ECO:0000256" key="7">
    <source>
        <dbReference type="ARBA" id="ARBA00043224"/>
    </source>
</evidence>
<feature type="domain" description="Isochorismatase-like" evidence="8">
    <location>
        <begin position="10"/>
        <end position="183"/>
    </location>
</feature>
<keyword evidence="3" id="KW-0479">Metal-binding</keyword>
<reference evidence="9" key="2">
    <citation type="journal article" date="2012" name="PLoS ONE">
        <title>A Deeply Branching Thermophilic Bacterium with an Ancient Acetyl-CoA Pathway Dominates a Subsurface Ecosystem.</title>
        <authorList>
            <person name="Takami H."/>
            <person name="Noguchi H."/>
            <person name="Takaki Y."/>
            <person name="Uchiyama I."/>
            <person name="Toyoda A."/>
            <person name="Nishi S."/>
            <person name="Chee G.-J."/>
            <person name="Arai W."/>
            <person name="Nunoura T."/>
            <person name="Itoh T."/>
            <person name="Hattori M."/>
            <person name="Takai K."/>
        </authorList>
    </citation>
    <scope>NUCLEOTIDE SEQUENCE</scope>
</reference>
<sequence>MTEQLQPGDALLIVDVQVDFCPGGALPIAEGDKVVPVLNRWIEAAQAKNIPIYASYDWHPLGHVSFKERGGPWPPHCLQGSEGARFHPDLRLPTATIKIAKGVRFDHDQYSAFDETGLAVRLRQDGIKRLWVGGLAEDVCVLATALDARKEGFAVMLIADATRPVTPQGGEEARRKMRDAGVQFV</sequence>
<dbReference type="EMBL" id="AP011803">
    <property type="protein sequence ID" value="BAL59828.1"/>
    <property type="molecule type" value="Genomic_DNA"/>
</dbReference>
<organism evidence="9">
    <name type="scientific">Acetithermum autotrophicum</name>
    <dbReference type="NCBI Taxonomy" id="1446466"/>
    <lineage>
        <taxon>Bacteria</taxon>
        <taxon>Candidatus Bipolaricaulota</taxon>
        <taxon>Candidatus Acetithermum</taxon>
    </lineage>
</organism>
<dbReference type="SUPFAM" id="SSF52499">
    <property type="entry name" value="Isochorismatase-like hydrolases"/>
    <property type="match status" value="1"/>
</dbReference>
<keyword evidence="2" id="KW-0662">Pyridine nucleotide biosynthesis</keyword>
<comment type="pathway">
    <text evidence="5">Cofactor biosynthesis; nicotinate biosynthesis; nicotinate from nicotinamide: step 1/1.</text>
</comment>
<comment type="similarity">
    <text evidence="1">Belongs to the isochorismatase family.</text>
</comment>
<dbReference type="GO" id="GO:0008936">
    <property type="term" value="F:nicotinamidase activity"/>
    <property type="evidence" value="ECO:0007669"/>
    <property type="project" value="UniProtKB-EC"/>
</dbReference>
<dbReference type="Pfam" id="PF00857">
    <property type="entry name" value="Isochorismatase"/>
    <property type="match status" value="1"/>
</dbReference>
<gene>
    <name evidence="9" type="ORF">HGMM_OP4C464</name>
</gene>
<evidence type="ECO:0000256" key="5">
    <source>
        <dbReference type="ARBA" id="ARBA00037900"/>
    </source>
</evidence>
<dbReference type="PANTHER" id="PTHR11080">
    <property type="entry name" value="PYRAZINAMIDASE/NICOTINAMIDASE"/>
    <property type="match status" value="1"/>
</dbReference>
<dbReference type="InterPro" id="IPR052347">
    <property type="entry name" value="Isochorismatase_Nicotinamidase"/>
</dbReference>
<dbReference type="CDD" id="cd01011">
    <property type="entry name" value="nicotinamidase"/>
    <property type="match status" value="1"/>
</dbReference>
<evidence type="ECO:0000256" key="2">
    <source>
        <dbReference type="ARBA" id="ARBA00022642"/>
    </source>
</evidence>
<evidence type="ECO:0000256" key="4">
    <source>
        <dbReference type="ARBA" id="ARBA00022801"/>
    </source>
</evidence>
<dbReference type="EC" id="3.5.1.19" evidence="6"/>
<keyword evidence="4 9" id="KW-0378">Hydrolase</keyword>
<evidence type="ECO:0000313" key="9">
    <source>
        <dbReference type="EMBL" id="BAL59828.1"/>
    </source>
</evidence>
<dbReference type="Gene3D" id="3.40.50.850">
    <property type="entry name" value="Isochorismatase-like"/>
    <property type="match status" value="1"/>
</dbReference>
<proteinExistence type="inferred from homology"/>